<dbReference type="PANTHER" id="PTHR45740">
    <property type="entry name" value="POLY [ADP-RIBOSE] POLYMERASE"/>
    <property type="match status" value="1"/>
</dbReference>
<keyword evidence="8" id="KW-0862">Zinc</keyword>
<dbReference type="OrthoDB" id="6155768at2759"/>
<dbReference type="InterPro" id="IPR037197">
    <property type="entry name" value="WWE_dom_sf"/>
</dbReference>
<dbReference type="GO" id="GO:0005737">
    <property type="term" value="C:cytoplasm"/>
    <property type="evidence" value="ECO:0007669"/>
    <property type="project" value="UniProtKB-SubCell"/>
</dbReference>
<dbReference type="GO" id="GO:1990404">
    <property type="term" value="F:NAD+-protein mono-ADP-ribosyltransferase activity"/>
    <property type="evidence" value="ECO:0007669"/>
    <property type="project" value="TreeGrafter"/>
</dbReference>
<dbReference type="EC" id="2.4.2.30" evidence="13"/>
<dbReference type="PROSITE" id="PS50918">
    <property type="entry name" value="WWE"/>
    <property type="match status" value="1"/>
</dbReference>
<evidence type="ECO:0000313" key="14">
    <source>
        <dbReference type="Proteomes" id="UP000683360"/>
    </source>
</evidence>
<comment type="caution">
    <text evidence="13">The sequence shown here is derived from an EMBL/GenBank/DDBJ whole genome shotgun (WGS) entry which is preliminary data.</text>
</comment>
<keyword evidence="3" id="KW-0963">Cytoplasm</keyword>
<keyword evidence="5" id="KW-0479">Metal-binding</keyword>
<keyword evidence="7" id="KW-0863">Zinc-finger</keyword>
<protein>
    <submittedName>
        <fullName evidence="13">PARP7S</fullName>
        <ecNumber evidence="13">2.4.2.30</ecNumber>
    </submittedName>
</protein>
<organism evidence="13 14">
    <name type="scientific">Mytilus edulis</name>
    <name type="common">Blue mussel</name>
    <dbReference type="NCBI Taxonomy" id="6550"/>
    <lineage>
        <taxon>Eukaryota</taxon>
        <taxon>Metazoa</taxon>
        <taxon>Spiralia</taxon>
        <taxon>Lophotrochozoa</taxon>
        <taxon>Mollusca</taxon>
        <taxon>Bivalvia</taxon>
        <taxon>Autobranchia</taxon>
        <taxon>Pteriomorphia</taxon>
        <taxon>Mytilida</taxon>
        <taxon>Mytiloidea</taxon>
        <taxon>Mytilidae</taxon>
        <taxon>Mytilinae</taxon>
        <taxon>Mytilus</taxon>
    </lineage>
</organism>
<keyword evidence="9" id="KW-0539">Nucleus</keyword>
<evidence type="ECO:0000256" key="1">
    <source>
        <dbReference type="ARBA" id="ARBA00004123"/>
    </source>
</evidence>
<evidence type="ECO:0000256" key="6">
    <source>
        <dbReference type="ARBA" id="ARBA00022737"/>
    </source>
</evidence>
<keyword evidence="13" id="KW-0808">Transferase</keyword>
<feature type="compositionally biased region" description="Polar residues" evidence="11">
    <location>
        <begin position="725"/>
        <end position="745"/>
    </location>
</feature>
<keyword evidence="13" id="KW-0328">Glycosyltransferase</keyword>
<feature type="region of interest" description="Disordered" evidence="11">
    <location>
        <begin position="690"/>
        <end position="745"/>
    </location>
</feature>
<sequence length="839" mass="97228">MRPFQRGRGRARSKFGGNSFRGRGRAKTREAQRDRPGWNTDDIHVGFKDTQEIFDKSHFRNSQRSKPYETSDETSSYCHRNFEENTGSLEQCYDRDDYSFVGRERHASDTFEYLDRDRYSRDNAEFADKEYDRFYERDNINERRDRDINFAEGNRGSYSQDNDTYENRIYNKDLRDPYDARSYDMGDNFEFQHRNDYDRRDLHDYHNRETLDNERQFYNEARVHDARDRRRNFKRAGYENLHFSNPKQERYKERNWNKRNFSEDKNERTDTYKPLEESVVSSQSNQSSYDWPTNESGIKMAIEFLKNKPTDVDSESKEEESVIDPDFAEELKNLPVIKPELLGKEAVEDLISDLLNLLLKNGGEYTVAGLEKEFVSTVKHRFKDDKVLKPFLQKYPKVFEFDMETANNEEGGLSTQGTELVRAKSDVKLCQAHSNHPKSCQGDCDALHICKFYVLSSCDMMKCKFGHNLSDDHNIEVQQKFYLHRVELPNLCLLLQHDANRCRVTVPIICHFYNSLKGCRTKEKVGNQQQQQKCPFLHICRSFVEGRCNIWSSCRRNHSLLQGNVYEILCKYGLDPRVLVDGLTRVLALLKWSLNDFKDELVKTGRKCSSNLLGMDDEKPDHTKERLKRKVQVGGDDVISVKIQKVMDTSLSSISSETNSQETSIDEKRNVCMAAKDLIEDTALKLEKDGATPAGKQSYPKKNSKSSAVLNNEITTNKVERKNEATTNQVSLKSETTTKQVPDNADNATNQIPCWSIADNNKWTEISQNTTQDLETRYQNFLAAKTATVLVDGKYFTVDFNKLSGCYSGSAAIVKLKRAMCNFNVISIGNYTRNCCQGL</sequence>
<keyword evidence="4" id="KW-0597">Phosphoprotein</keyword>
<dbReference type="SUPFAM" id="SSF117839">
    <property type="entry name" value="WWE domain"/>
    <property type="match status" value="1"/>
</dbReference>
<gene>
    <name evidence="13" type="ORF">MEDL_16825</name>
</gene>
<reference evidence="13" key="1">
    <citation type="submission" date="2021-03" db="EMBL/GenBank/DDBJ databases">
        <authorList>
            <person name="Bekaert M."/>
        </authorList>
    </citation>
    <scope>NUCLEOTIDE SEQUENCE</scope>
</reference>
<evidence type="ECO:0000256" key="8">
    <source>
        <dbReference type="ARBA" id="ARBA00022833"/>
    </source>
</evidence>
<feature type="region of interest" description="Disordered" evidence="11">
    <location>
        <begin position="1"/>
        <end position="74"/>
    </location>
</feature>
<name>A0A8S3QZV0_MYTED</name>
<evidence type="ECO:0000313" key="13">
    <source>
        <dbReference type="EMBL" id="CAG2202226.1"/>
    </source>
</evidence>
<dbReference type="InterPro" id="IPR057602">
    <property type="entry name" value="Zfn-CCCH_PARP12"/>
</dbReference>
<evidence type="ECO:0000256" key="7">
    <source>
        <dbReference type="ARBA" id="ARBA00022771"/>
    </source>
</evidence>
<dbReference type="AlphaFoldDB" id="A0A8S3QZV0"/>
<dbReference type="GO" id="GO:0005634">
    <property type="term" value="C:nucleus"/>
    <property type="evidence" value="ECO:0007669"/>
    <property type="project" value="UniProtKB-SubCell"/>
</dbReference>
<feature type="compositionally biased region" description="Basic residues" evidence="11">
    <location>
        <begin position="1"/>
        <end position="13"/>
    </location>
</feature>
<evidence type="ECO:0000256" key="2">
    <source>
        <dbReference type="ARBA" id="ARBA00004496"/>
    </source>
</evidence>
<evidence type="ECO:0000259" key="12">
    <source>
        <dbReference type="PROSITE" id="PS50918"/>
    </source>
</evidence>
<evidence type="ECO:0000256" key="11">
    <source>
        <dbReference type="SAM" id="MobiDB-lite"/>
    </source>
</evidence>
<evidence type="ECO:0000256" key="10">
    <source>
        <dbReference type="ARBA" id="ARBA00024347"/>
    </source>
</evidence>
<keyword evidence="14" id="KW-1185">Reference proteome</keyword>
<comment type="subcellular location">
    <subcellularLocation>
        <location evidence="2">Cytoplasm</location>
    </subcellularLocation>
    <subcellularLocation>
        <location evidence="1">Nucleus</location>
    </subcellularLocation>
</comment>
<evidence type="ECO:0000256" key="3">
    <source>
        <dbReference type="ARBA" id="ARBA00022490"/>
    </source>
</evidence>
<dbReference type="Proteomes" id="UP000683360">
    <property type="component" value="Unassembled WGS sequence"/>
</dbReference>
<feature type="compositionally biased region" description="Basic and acidic residues" evidence="11">
    <location>
        <begin position="27"/>
        <end position="58"/>
    </location>
</feature>
<dbReference type="GO" id="GO:0008270">
    <property type="term" value="F:zinc ion binding"/>
    <property type="evidence" value="ECO:0007669"/>
    <property type="project" value="UniProtKB-KW"/>
</dbReference>
<dbReference type="PANTHER" id="PTHR45740:SF4">
    <property type="entry name" value="PROTEIN MONO-ADP-RIBOSYLTRANSFERASE PARP11"/>
    <property type="match status" value="1"/>
</dbReference>
<dbReference type="Pfam" id="PF25261">
    <property type="entry name" value="zf-CCCH_PARP12"/>
    <property type="match status" value="1"/>
</dbReference>
<dbReference type="EMBL" id="CAJPWZ010000882">
    <property type="protein sequence ID" value="CAG2202226.1"/>
    <property type="molecule type" value="Genomic_DNA"/>
</dbReference>
<evidence type="ECO:0000256" key="9">
    <source>
        <dbReference type="ARBA" id="ARBA00023242"/>
    </source>
</evidence>
<evidence type="ECO:0000256" key="4">
    <source>
        <dbReference type="ARBA" id="ARBA00022553"/>
    </source>
</evidence>
<feature type="compositionally biased region" description="Polar residues" evidence="11">
    <location>
        <begin position="705"/>
        <end position="717"/>
    </location>
</feature>
<feature type="domain" description="WWE" evidence="12">
    <location>
        <begin position="740"/>
        <end position="818"/>
    </location>
</feature>
<proteinExistence type="inferred from homology"/>
<dbReference type="InterPro" id="IPR051712">
    <property type="entry name" value="ARTD-AVP"/>
</dbReference>
<accession>A0A8S3QZV0</accession>
<comment type="similarity">
    <text evidence="10">Belongs to the ARTD/PARP family.</text>
</comment>
<keyword evidence="6" id="KW-0677">Repeat</keyword>
<dbReference type="GO" id="GO:0003950">
    <property type="term" value="F:NAD+ poly-ADP-ribosyltransferase activity"/>
    <property type="evidence" value="ECO:0007669"/>
    <property type="project" value="UniProtKB-EC"/>
</dbReference>
<dbReference type="InterPro" id="IPR004170">
    <property type="entry name" value="WWE_dom"/>
</dbReference>
<evidence type="ECO:0000256" key="5">
    <source>
        <dbReference type="ARBA" id="ARBA00022723"/>
    </source>
</evidence>